<organism evidence="2 3">
    <name type="scientific">Lysobacter silvisoli</name>
    <dbReference type="NCBI Taxonomy" id="2293254"/>
    <lineage>
        <taxon>Bacteria</taxon>
        <taxon>Pseudomonadati</taxon>
        <taxon>Pseudomonadota</taxon>
        <taxon>Gammaproteobacteria</taxon>
        <taxon>Lysobacterales</taxon>
        <taxon>Lysobacteraceae</taxon>
        <taxon>Lysobacter</taxon>
    </lineage>
</organism>
<reference evidence="2 3" key="1">
    <citation type="submission" date="2018-08" db="EMBL/GenBank/DDBJ databases">
        <title>Lysobacter sp. zong2l5, whole genome shotgun sequence.</title>
        <authorList>
            <person name="Zhang X."/>
            <person name="Feng G."/>
            <person name="Zhu H."/>
        </authorList>
    </citation>
    <scope>NUCLEOTIDE SEQUENCE [LARGE SCALE GENOMIC DNA]</scope>
    <source>
        <strain evidence="3">zong2l5</strain>
    </source>
</reference>
<dbReference type="EMBL" id="QTSU01000004">
    <property type="protein sequence ID" value="RDZ26231.1"/>
    <property type="molecule type" value="Genomic_DNA"/>
</dbReference>
<dbReference type="Proteomes" id="UP000264492">
    <property type="component" value="Unassembled WGS sequence"/>
</dbReference>
<dbReference type="OrthoDB" id="5966662at2"/>
<comment type="caution">
    <text evidence="2">The sequence shown here is derived from an EMBL/GenBank/DDBJ whole genome shotgun (WGS) entry which is preliminary data.</text>
</comment>
<gene>
    <name evidence="2" type="ORF">DX914_18335</name>
</gene>
<dbReference type="Pfam" id="PF10825">
    <property type="entry name" value="DUF2752"/>
    <property type="match status" value="1"/>
</dbReference>
<dbReference type="InterPro" id="IPR021215">
    <property type="entry name" value="DUF2752"/>
</dbReference>
<accession>A0A371JX59</accession>
<keyword evidence="1" id="KW-1133">Transmembrane helix</keyword>
<feature type="transmembrane region" description="Helical" evidence="1">
    <location>
        <begin position="12"/>
        <end position="31"/>
    </location>
</feature>
<feature type="transmembrane region" description="Helical" evidence="1">
    <location>
        <begin position="108"/>
        <end position="128"/>
    </location>
</feature>
<keyword evidence="1" id="KW-0812">Transmembrane</keyword>
<feature type="transmembrane region" description="Helical" evidence="1">
    <location>
        <begin position="76"/>
        <end position="96"/>
    </location>
</feature>
<name>A0A371JX59_9GAMM</name>
<evidence type="ECO:0000256" key="1">
    <source>
        <dbReference type="SAM" id="Phobius"/>
    </source>
</evidence>
<sequence>MSALRQPRWRGWHAAAGAAAVAAAGAGVWVLRRVDPNAPDSPLPGCLFYHFTGLYCPGCGSTRALHGLVHGDLGQFLAMNPLLAVVMPALPLLVLHGMGYRLPLPKRAIDTLLSAKFWLGLMGGYWVLRNLPWWPFSWLAPG</sequence>
<protein>
    <submittedName>
        <fullName evidence="2">DUF2752 domain-containing protein</fullName>
    </submittedName>
</protein>
<keyword evidence="1" id="KW-0472">Membrane</keyword>
<evidence type="ECO:0000313" key="2">
    <source>
        <dbReference type="EMBL" id="RDZ26231.1"/>
    </source>
</evidence>
<evidence type="ECO:0000313" key="3">
    <source>
        <dbReference type="Proteomes" id="UP000264492"/>
    </source>
</evidence>
<dbReference type="AlphaFoldDB" id="A0A371JX59"/>
<keyword evidence="3" id="KW-1185">Reference proteome</keyword>
<proteinExistence type="predicted"/>